<reference evidence="2 3" key="1">
    <citation type="submission" date="2021-02" db="EMBL/GenBank/DDBJ databases">
        <title>Plant Genome Project.</title>
        <authorList>
            <person name="Zhang R.-G."/>
        </authorList>
    </citation>
    <scope>NUCLEOTIDE SEQUENCE [LARGE SCALE GENOMIC DNA]</scope>
    <source>
        <tissue evidence="2">Leaves</tissue>
    </source>
</reference>
<dbReference type="Pfam" id="PF23156">
    <property type="entry name" value="DUF7054"/>
    <property type="match status" value="1"/>
</dbReference>
<dbReference type="InterPro" id="IPR040358">
    <property type="entry name" value="At4g22758-like"/>
</dbReference>
<dbReference type="Proteomes" id="UP000827721">
    <property type="component" value="Unassembled WGS sequence"/>
</dbReference>
<proteinExistence type="predicted"/>
<dbReference type="PANTHER" id="PTHR33270:SF24">
    <property type="entry name" value="EXPRESSED PROTEIN"/>
    <property type="match status" value="1"/>
</dbReference>
<dbReference type="PANTHER" id="PTHR33270">
    <property type="entry name" value="BNAC05G50380D PROTEIN"/>
    <property type="match status" value="1"/>
</dbReference>
<evidence type="ECO:0000313" key="3">
    <source>
        <dbReference type="Proteomes" id="UP000827721"/>
    </source>
</evidence>
<gene>
    <name evidence="2" type="ORF">JRO89_XS01G0234000</name>
</gene>
<evidence type="ECO:0000313" key="2">
    <source>
        <dbReference type="EMBL" id="KAH7577305.1"/>
    </source>
</evidence>
<dbReference type="InterPro" id="IPR055482">
    <property type="entry name" value="DUF7054"/>
</dbReference>
<protein>
    <recommendedName>
        <fullName evidence="1">DUF7054 domain-containing protein</fullName>
    </recommendedName>
</protein>
<comment type="caution">
    <text evidence="2">The sequence shown here is derived from an EMBL/GenBank/DDBJ whole genome shotgun (WGS) entry which is preliminary data.</text>
</comment>
<keyword evidence="3" id="KW-1185">Reference proteome</keyword>
<evidence type="ECO:0000259" key="1">
    <source>
        <dbReference type="Pfam" id="PF23156"/>
    </source>
</evidence>
<name>A0ABQ8IKX9_9ROSI</name>
<organism evidence="2 3">
    <name type="scientific">Xanthoceras sorbifolium</name>
    <dbReference type="NCBI Taxonomy" id="99658"/>
    <lineage>
        <taxon>Eukaryota</taxon>
        <taxon>Viridiplantae</taxon>
        <taxon>Streptophyta</taxon>
        <taxon>Embryophyta</taxon>
        <taxon>Tracheophyta</taxon>
        <taxon>Spermatophyta</taxon>
        <taxon>Magnoliopsida</taxon>
        <taxon>eudicotyledons</taxon>
        <taxon>Gunneridae</taxon>
        <taxon>Pentapetalae</taxon>
        <taxon>rosids</taxon>
        <taxon>malvids</taxon>
        <taxon>Sapindales</taxon>
        <taxon>Sapindaceae</taxon>
        <taxon>Xanthoceroideae</taxon>
        <taxon>Xanthoceras</taxon>
    </lineage>
</organism>
<dbReference type="EMBL" id="JAFEMO010000001">
    <property type="protein sequence ID" value="KAH7577305.1"/>
    <property type="molecule type" value="Genomic_DNA"/>
</dbReference>
<accession>A0ABQ8IKX9</accession>
<feature type="domain" description="DUF7054" evidence="1">
    <location>
        <begin position="39"/>
        <end position="75"/>
    </location>
</feature>
<sequence>MQTILWWQQQLPLRRPIPFLDSNLSNGSPTPLSQEPVPKLTKLLVNVTIQGTFRAIKLVMSTENTVADLVAAVLSKEKKLIELESRNFFLCRRKADDDGGSDVKALSSTTCSAEIGNASRNTRIPWLTFMDILM</sequence>